<sequence length="162" mass="16996">MLRKLALVYGAVAAGRVASSRPRPAAAAAAAAADRTPARAIVLSRNFGVLYAATVLCASAGLTSASVYKVFATTAGHAATASCRQARAARPQAAREQAENRPRPPRWILDVEALPDAGDFGVVFVNPKSGGRQGRRALRALRRALHPCQVVDLDEGRARTTP</sequence>
<gene>
    <name evidence="1" type="ORF">SO694_000114124</name>
</gene>
<keyword evidence="2" id="KW-1185">Reference proteome</keyword>
<protein>
    <recommendedName>
        <fullName evidence="3">DAGKc domain-containing protein</fullName>
    </recommendedName>
</protein>
<proteinExistence type="predicted"/>
<name>A0ABR1GFE1_AURAN</name>
<dbReference type="Proteomes" id="UP001363151">
    <property type="component" value="Unassembled WGS sequence"/>
</dbReference>
<evidence type="ECO:0000313" key="2">
    <source>
        <dbReference type="Proteomes" id="UP001363151"/>
    </source>
</evidence>
<accession>A0ABR1GFE1</accession>
<organism evidence="1 2">
    <name type="scientific">Aureococcus anophagefferens</name>
    <name type="common">Harmful bloom alga</name>
    <dbReference type="NCBI Taxonomy" id="44056"/>
    <lineage>
        <taxon>Eukaryota</taxon>
        <taxon>Sar</taxon>
        <taxon>Stramenopiles</taxon>
        <taxon>Ochrophyta</taxon>
        <taxon>Pelagophyceae</taxon>
        <taxon>Pelagomonadales</taxon>
        <taxon>Pelagomonadaceae</taxon>
        <taxon>Aureococcus</taxon>
    </lineage>
</organism>
<comment type="caution">
    <text evidence="1">The sequence shown here is derived from an EMBL/GenBank/DDBJ whole genome shotgun (WGS) entry which is preliminary data.</text>
</comment>
<dbReference type="EMBL" id="JBBJCI010000024">
    <property type="protein sequence ID" value="KAK7254536.1"/>
    <property type="molecule type" value="Genomic_DNA"/>
</dbReference>
<evidence type="ECO:0008006" key="3">
    <source>
        <dbReference type="Google" id="ProtNLM"/>
    </source>
</evidence>
<evidence type="ECO:0000313" key="1">
    <source>
        <dbReference type="EMBL" id="KAK7254536.1"/>
    </source>
</evidence>
<reference evidence="1 2" key="1">
    <citation type="submission" date="2024-03" db="EMBL/GenBank/DDBJ databases">
        <title>Aureococcus anophagefferens CCMP1851 and Kratosvirus quantuckense: Draft genome of a second virus-susceptible host strain in the model system.</title>
        <authorList>
            <person name="Chase E."/>
            <person name="Truchon A.R."/>
            <person name="Schepens W."/>
            <person name="Wilhelm S.W."/>
        </authorList>
    </citation>
    <scope>NUCLEOTIDE SEQUENCE [LARGE SCALE GENOMIC DNA]</scope>
    <source>
        <strain evidence="1 2">CCMP1851</strain>
    </source>
</reference>